<proteinExistence type="predicted"/>
<comment type="caution">
    <text evidence="3">The sequence shown here is derived from an EMBL/GenBank/DDBJ whole genome shotgun (WGS) entry which is preliminary data.</text>
</comment>
<evidence type="ECO:0000256" key="1">
    <source>
        <dbReference type="ARBA" id="ARBA00022729"/>
    </source>
</evidence>
<dbReference type="Pfam" id="PF13205">
    <property type="entry name" value="Big_5"/>
    <property type="match status" value="1"/>
</dbReference>
<accession>A0A7C9FB13</accession>
<sequence>MIFFVFLGTWGCSSSSQKAEIRIQWKGKTAVGVSIPIALAKGVPSDSIPNLLQIKLIGSDSLVSILGNYSVGSDSISFVPLIPFTRGLHYEVRLRNVRMGTFAIPLADAADAPRLLAIFPSQDTLPENLLKIYLHFSQPMQEGKSNEYVFLIKNDSDTVQGAFLNLQPELWNPERTVLTLWLDPGRIKRDLHPNTLLGAPLQKNGRYRIEISSQWKDQQGTPLPQLYTKSFVTSRRDSLSPVPAKWALVPPLGSTTQPLKVDFKESLDHSLITESLRVQDENGQMIRGTWQVGEEEKTAYFKPSETWKAGIYTLSVRTILEDLAGNNLNRPFDRDVTRPNPKVPTDEFMEIPFVIAR</sequence>
<reference evidence="3 4" key="1">
    <citation type="submission" date="2019-10" db="EMBL/GenBank/DDBJ databases">
        <title>Draft Genome Sequence of Cytophagaceae sp. SJW1-29.</title>
        <authorList>
            <person name="Choi A."/>
        </authorList>
    </citation>
    <scope>NUCLEOTIDE SEQUENCE [LARGE SCALE GENOMIC DNA]</scope>
    <source>
        <strain evidence="3 4">SJW1-29</strain>
    </source>
</reference>
<dbReference type="InterPro" id="IPR032812">
    <property type="entry name" value="SbsA_Ig"/>
</dbReference>
<evidence type="ECO:0000259" key="2">
    <source>
        <dbReference type="Pfam" id="PF13205"/>
    </source>
</evidence>
<dbReference type="AlphaFoldDB" id="A0A7C9FB13"/>
<dbReference type="Gene3D" id="2.60.40.1220">
    <property type="match status" value="1"/>
</dbReference>
<protein>
    <recommendedName>
        <fullName evidence="2">SbsA Ig-like domain-containing protein</fullName>
    </recommendedName>
</protein>
<gene>
    <name evidence="3" type="ORF">GBK04_23480</name>
</gene>
<dbReference type="EMBL" id="WHLY01000002">
    <property type="protein sequence ID" value="MPR36224.1"/>
    <property type="molecule type" value="Genomic_DNA"/>
</dbReference>
<dbReference type="InterPro" id="IPR014755">
    <property type="entry name" value="Cu-Rt/internalin_Ig-like"/>
</dbReference>
<organism evidence="3 4">
    <name type="scientific">Salmonirosea aquatica</name>
    <dbReference type="NCBI Taxonomy" id="2654236"/>
    <lineage>
        <taxon>Bacteria</taxon>
        <taxon>Pseudomonadati</taxon>
        <taxon>Bacteroidota</taxon>
        <taxon>Cytophagia</taxon>
        <taxon>Cytophagales</taxon>
        <taxon>Spirosomataceae</taxon>
        <taxon>Salmonirosea</taxon>
    </lineage>
</organism>
<evidence type="ECO:0000313" key="3">
    <source>
        <dbReference type="EMBL" id="MPR36224.1"/>
    </source>
</evidence>
<dbReference type="Proteomes" id="UP000479293">
    <property type="component" value="Unassembled WGS sequence"/>
</dbReference>
<name>A0A7C9FB13_9BACT</name>
<feature type="domain" description="SbsA Ig-like" evidence="2">
    <location>
        <begin position="255"/>
        <end position="332"/>
    </location>
</feature>
<keyword evidence="4" id="KW-1185">Reference proteome</keyword>
<evidence type="ECO:0000313" key="4">
    <source>
        <dbReference type="Proteomes" id="UP000479293"/>
    </source>
</evidence>
<keyword evidence="1" id="KW-0732">Signal</keyword>